<dbReference type="GO" id="GO:0050151">
    <property type="term" value="F:oleate hydratase activity"/>
    <property type="evidence" value="ECO:0007669"/>
    <property type="project" value="InterPro"/>
</dbReference>
<dbReference type="InterPro" id="IPR036188">
    <property type="entry name" value="FAD/NAD-bd_sf"/>
</dbReference>
<name>A0A1G5ZSA0_9HYPH</name>
<dbReference type="GO" id="GO:0071949">
    <property type="term" value="F:FAD binding"/>
    <property type="evidence" value="ECO:0007669"/>
    <property type="project" value="InterPro"/>
</dbReference>
<dbReference type="Gene3D" id="3.30.9.80">
    <property type="match status" value="1"/>
</dbReference>
<dbReference type="PANTHER" id="PTHR37417:SF2">
    <property type="entry name" value="67 KDA MYOSIN-CROSS-REACTIVE ANTIGEN FAMILY PROTEIN (AFU_ORTHOLOGUE AFUA_5G09970)"/>
    <property type="match status" value="1"/>
</dbReference>
<dbReference type="Pfam" id="PF06100">
    <property type="entry name" value="MCRA"/>
    <property type="match status" value="1"/>
</dbReference>
<accession>A0A1G5ZSA0</accession>
<dbReference type="OrthoDB" id="4540221at2"/>
<dbReference type="SUPFAM" id="SSF51905">
    <property type="entry name" value="FAD/NAD(P)-binding domain"/>
    <property type="match status" value="1"/>
</dbReference>
<evidence type="ECO:0000313" key="1">
    <source>
        <dbReference type="EMBL" id="SDA97659.1"/>
    </source>
</evidence>
<protein>
    <submittedName>
        <fullName evidence="1">Oleate hydratase</fullName>
    </submittedName>
</protein>
<reference evidence="1 2" key="1">
    <citation type="submission" date="2016-10" db="EMBL/GenBank/DDBJ databases">
        <authorList>
            <person name="de Groot N.N."/>
        </authorList>
    </citation>
    <scope>NUCLEOTIDE SEQUENCE [LARGE SCALE GENOMIC DNA]</scope>
    <source>
        <strain evidence="1 2">CGMCC 1.12097</strain>
    </source>
</reference>
<proteinExistence type="predicted"/>
<organism evidence="1 2">
    <name type="scientific">Mesorhizobium qingshengii</name>
    <dbReference type="NCBI Taxonomy" id="1165689"/>
    <lineage>
        <taxon>Bacteria</taxon>
        <taxon>Pseudomonadati</taxon>
        <taxon>Pseudomonadota</taxon>
        <taxon>Alphaproteobacteria</taxon>
        <taxon>Hyphomicrobiales</taxon>
        <taxon>Phyllobacteriaceae</taxon>
        <taxon>Mesorhizobium</taxon>
    </lineage>
</organism>
<dbReference type="Gene3D" id="3.50.50.60">
    <property type="entry name" value="FAD/NAD(P)-binding domain"/>
    <property type="match status" value="2"/>
</dbReference>
<dbReference type="Proteomes" id="UP000198588">
    <property type="component" value="Unassembled WGS sequence"/>
</dbReference>
<dbReference type="EMBL" id="FMXM01000027">
    <property type="protein sequence ID" value="SDA97659.1"/>
    <property type="molecule type" value="Genomic_DNA"/>
</dbReference>
<sequence length="526" mass="58424">MKAHIVGGGFGGLAAAGYLIRHAGVPGPDITIYEADAQMGGGFFLGGDAQSGYNVPGSVFDSEFRCTFEMLSAIPSKSDPGVSVKDEFFDFNTRHPFDDRARLIDGKGRIVHGPRFGLSWRDGFDLMRLALTPESKLVGRRIREFFRPHFFASEFWLAYSTIMGPLPQHSAAELRRYLNRTLHMFPHISDMANIWRTRFDQYQTLIVPLVDWLRERGVNLKNGAYVRDVGLAPSPDHITVVQLDYEWDGMATSIVVAPEDIVLLTFGSQAADMSVGSMTAPPPWQRAGRSWALWKRLADVRPEFGNPAAFFGEAHVPSSHWVSFTVTTTGTEFLDNMAALTGSQTGCGGLVSLIDSPWVLSLSVFHQPEIIGQPDGTYLWWGYGLLPEMAGQYVQKRMDQCTGKEILEEVLRQLQFDRNRDQIIGTSICIPCDLPYANNIWMPRGHSDRPPPVPKGATNLGLLGQYVELSRDVAFTIEYSARAAWEAIYVLLKRGPAPPPVYQARSDPKALLAALKVFVCPRSARP</sequence>
<dbReference type="InterPro" id="IPR010354">
    <property type="entry name" value="Oleate_hydratase"/>
</dbReference>
<dbReference type="AlphaFoldDB" id="A0A1G5ZSA0"/>
<dbReference type="RefSeq" id="WP_091585608.1">
    <property type="nucleotide sequence ID" value="NZ_FMXM01000027.1"/>
</dbReference>
<gene>
    <name evidence="1" type="ORF">SAMN02927914_05938</name>
</gene>
<dbReference type="GO" id="GO:0006631">
    <property type="term" value="P:fatty acid metabolic process"/>
    <property type="evidence" value="ECO:0007669"/>
    <property type="project" value="InterPro"/>
</dbReference>
<dbReference type="PANTHER" id="PTHR37417">
    <property type="entry name" value="67 KDA MYOSIN-CROSS-REACTIVE ANTIGEN FAMILY PROTEIN (AFU_ORTHOLOGUE AFUA_5G09970)"/>
    <property type="match status" value="1"/>
</dbReference>
<evidence type="ECO:0000313" key="2">
    <source>
        <dbReference type="Proteomes" id="UP000198588"/>
    </source>
</evidence>